<organism evidence="1 2">
    <name type="scientific">Streblomastix strix</name>
    <dbReference type="NCBI Taxonomy" id="222440"/>
    <lineage>
        <taxon>Eukaryota</taxon>
        <taxon>Metamonada</taxon>
        <taxon>Preaxostyla</taxon>
        <taxon>Oxymonadida</taxon>
        <taxon>Streblomastigidae</taxon>
        <taxon>Streblomastix</taxon>
    </lineage>
</organism>
<dbReference type="EMBL" id="SNRW01016535">
    <property type="protein sequence ID" value="KAA6369272.1"/>
    <property type="molecule type" value="Genomic_DNA"/>
</dbReference>
<evidence type="ECO:0000313" key="2">
    <source>
        <dbReference type="Proteomes" id="UP000324800"/>
    </source>
</evidence>
<proteinExistence type="predicted"/>
<reference evidence="1 2" key="1">
    <citation type="submission" date="2019-03" db="EMBL/GenBank/DDBJ databases">
        <title>Single cell metagenomics reveals metabolic interactions within the superorganism composed of flagellate Streblomastix strix and complex community of Bacteroidetes bacteria on its surface.</title>
        <authorList>
            <person name="Treitli S.C."/>
            <person name="Kolisko M."/>
            <person name="Husnik F."/>
            <person name="Keeling P."/>
            <person name="Hampl V."/>
        </authorList>
    </citation>
    <scope>NUCLEOTIDE SEQUENCE [LARGE SCALE GENOMIC DNA]</scope>
    <source>
        <strain evidence="1">ST1C</strain>
    </source>
</reference>
<name>A0A5J4UH77_9EUKA</name>
<dbReference type="Proteomes" id="UP000324800">
    <property type="component" value="Unassembled WGS sequence"/>
</dbReference>
<evidence type="ECO:0000313" key="1">
    <source>
        <dbReference type="EMBL" id="KAA6369272.1"/>
    </source>
</evidence>
<sequence length="187" mass="21674">MKGLVTGRRKTQKEEQIWELNTLLDYIQSQAEERDEGNLDQKSLMKVVLTLFMICSVRRLAELQIANLDVTKQQEGIIIIKTDLGKGKSEDLEVTLSEVCSDKVCPVKQWRSWSDKRKLKNDWSQMQIWRNSNEVKNWTCDQCSKGIREIIRAAGIEKKYIVTSIRNASIPAMNKLGKSKQEIDRWS</sequence>
<gene>
    <name evidence="1" type="ORF">EZS28_035201</name>
</gene>
<protein>
    <recommendedName>
        <fullName evidence="3">Tyr recombinase domain-containing protein</fullName>
    </recommendedName>
</protein>
<dbReference type="AlphaFoldDB" id="A0A5J4UH77"/>
<accession>A0A5J4UH77</accession>
<evidence type="ECO:0008006" key="3">
    <source>
        <dbReference type="Google" id="ProtNLM"/>
    </source>
</evidence>
<comment type="caution">
    <text evidence="1">The sequence shown here is derived from an EMBL/GenBank/DDBJ whole genome shotgun (WGS) entry which is preliminary data.</text>
</comment>